<evidence type="ECO:0000313" key="2">
    <source>
        <dbReference type="Proteomes" id="UP000789920"/>
    </source>
</evidence>
<sequence length="50" mass="6056">KLNLKRKNNTLSIRLLFDQIFKTLFESVSKEIRTRGRTLFESISKEIRMR</sequence>
<name>A0ACA9S9A5_9GLOM</name>
<dbReference type="Proteomes" id="UP000789920">
    <property type="component" value="Unassembled WGS sequence"/>
</dbReference>
<comment type="caution">
    <text evidence="1">The sequence shown here is derived from an EMBL/GenBank/DDBJ whole genome shotgun (WGS) entry which is preliminary data.</text>
</comment>
<protein>
    <submittedName>
        <fullName evidence="1">24094_t:CDS:1</fullName>
    </submittedName>
</protein>
<proteinExistence type="predicted"/>
<keyword evidence="2" id="KW-1185">Reference proteome</keyword>
<dbReference type="EMBL" id="CAJVQC010103765">
    <property type="protein sequence ID" value="CAG8832446.1"/>
    <property type="molecule type" value="Genomic_DNA"/>
</dbReference>
<organism evidence="1 2">
    <name type="scientific">Racocetra persica</name>
    <dbReference type="NCBI Taxonomy" id="160502"/>
    <lineage>
        <taxon>Eukaryota</taxon>
        <taxon>Fungi</taxon>
        <taxon>Fungi incertae sedis</taxon>
        <taxon>Mucoromycota</taxon>
        <taxon>Glomeromycotina</taxon>
        <taxon>Glomeromycetes</taxon>
        <taxon>Diversisporales</taxon>
        <taxon>Gigasporaceae</taxon>
        <taxon>Racocetra</taxon>
    </lineage>
</organism>
<gene>
    <name evidence="1" type="ORF">RPERSI_LOCUS28459</name>
</gene>
<feature type="non-terminal residue" evidence="1">
    <location>
        <position position="1"/>
    </location>
</feature>
<reference evidence="1" key="1">
    <citation type="submission" date="2021-06" db="EMBL/GenBank/DDBJ databases">
        <authorList>
            <person name="Kallberg Y."/>
            <person name="Tangrot J."/>
            <person name="Rosling A."/>
        </authorList>
    </citation>
    <scope>NUCLEOTIDE SEQUENCE</scope>
    <source>
        <strain evidence="1">MA461A</strain>
    </source>
</reference>
<feature type="non-terminal residue" evidence="1">
    <location>
        <position position="50"/>
    </location>
</feature>
<accession>A0ACA9S9A5</accession>
<evidence type="ECO:0000313" key="1">
    <source>
        <dbReference type="EMBL" id="CAG8832446.1"/>
    </source>
</evidence>